<sequence length="213" mass="22188">MVFRWECSYSSLVIDNFGRFGREQDSFSRPVTGTDTTSGNGAISSSTTESRGGSIAALEIDGTASIVTGVTADTSTTNVDTSTDSIATDIKDTSTMSHVNASTSSATGSDLSIAISSGDNSPRGFTNSSAHLLTLIEISTFSRGHTANMSSSTNNLAPSNGTQAHKVHEVRPTPSQLQPQPLIHQYAMSVLPGQWQPASSMTPAKVGASLQNV</sequence>
<comment type="caution">
    <text evidence="2">The sequence shown here is derived from an EMBL/GenBank/DDBJ whole genome shotgun (WGS) entry which is preliminary data.</text>
</comment>
<accession>A0A9W7DFA8</accession>
<reference evidence="2" key="1">
    <citation type="submission" date="2023-04" db="EMBL/GenBank/DDBJ databases">
        <title>Phytophthora fragariaefolia NBRC 109709.</title>
        <authorList>
            <person name="Ichikawa N."/>
            <person name="Sato H."/>
            <person name="Tonouchi N."/>
        </authorList>
    </citation>
    <scope>NUCLEOTIDE SEQUENCE</scope>
    <source>
        <strain evidence="2">NBRC 109709</strain>
    </source>
</reference>
<evidence type="ECO:0000256" key="1">
    <source>
        <dbReference type="SAM" id="MobiDB-lite"/>
    </source>
</evidence>
<evidence type="ECO:0000313" key="2">
    <source>
        <dbReference type="EMBL" id="GMG16946.1"/>
    </source>
</evidence>
<organism evidence="2 3">
    <name type="scientific">Phytophthora fragariaefolia</name>
    <dbReference type="NCBI Taxonomy" id="1490495"/>
    <lineage>
        <taxon>Eukaryota</taxon>
        <taxon>Sar</taxon>
        <taxon>Stramenopiles</taxon>
        <taxon>Oomycota</taxon>
        <taxon>Peronosporomycetes</taxon>
        <taxon>Peronosporales</taxon>
        <taxon>Peronosporaceae</taxon>
        <taxon>Phytophthora</taxon>
    </lineage>
</organism>
<dbReference type="AlphaFoldDB" id="A0A9W7DFA8"/>
<dbReference type="EMBL" id="BSXT01018967">
    <property type="protein sequence ID" value="GMG16946.1"/>
    <property type="molecule type" value="Genomic_DNA"/>
</dbReference>
<gene>
    <name evidence="2" type="ORF">Pfra01_002995600</name>
</gene>
<protein>
    <submittedName>
        <fullName evidence="2">Unnamed protein product</fullName>
    </submittedName>
</protein>
<proteinExistence type="predicted"/>
<keyword evidence="3" id="KW-1185">Reference proteome</keyword>
<feature type="compositionally biased region" description="Polar residues" evidence="1">
    <location>
        <begin position="27"/>
        <end position="51"/>
    </location>
</feature>
<evidence type="ECO:0000313" key="3">
    <source>
        <dbReference type="Proteomes" id="UP001165121"/>
    </source>
</evidence>
<feature type="region of interest" description="Disordered" evidence="1">
    <location>
        <begin position="24"/>
        <end position="52"/>
    </location>
</feature>
<dbReference type="Proteomes" id="UP001165121">
    <property type="component" value="Unassembled WGS sequence"/>
</dbReference>
<name>A0A9W7DFA8_9STRA</name>